<evidence type="ECO:0000313" key="1">
    <source>
        <dbReference type="EMBL" id="OEV39614.1"/>
    </source>
</evidence>
<dbReference type="AlphaFoldDB" id="A0A1E7NG16"/>
<keyword evidence="2" id="KW-1185">Reference proteome</keyword>
<protein>
    <recommendedName>
        <fullName evidence="3">IrrE N-terminal-like domain-containing protein</fullName>
    </recommendedName>
</protein>
<dbReference type="Proteomes" id="UP000037395">
    <property type="component" value="Unassembled WGS sequence"/>
</dbReference>
<gene>
    <name evidence="1" type="ORF">HS99_0002780</name>
</gene>
<proteinExistence type="predicted"/>
<dbReference type="OrthoDB" id="2041998at2"/>
<accession>A0A1E7NG16</accession>
<evidence type="ECO:0008006" key="3">
    <source>
        <dbReference type="Google" id="ProtNLM"/>
    </source>
</evidence>
<reference evidence="1" key="1">
    <citation type="submission" date="2016-08" db="EMBL/GenBank/DDBJ databases">
        <title>Sequencing, Assembly and Comparative Genomics of S. aureofaciens ATCC 10762.</title>
        <authorList>
            <person name="Gradnigo J.S."/>
            <person name="Johnson N."/>
            <person name="Somerville G.A."/>
        </authorList>
    </citation>
    <scope>NUCLEOTIDE SEQUENCE [LARGE SCALE GENOMIC DNA]</scope>
    <source>
        <strain evidence="1">ATCC 10762</strain>
    </source>
</reference>
<evidence type="ECO:0000313" key="2">
    <source>
        <dbReference type="Proteomes" id="UP000037395"/>
    </source>
</evidence>
<dbReference type="EMBL" id="JPRF03000001">
    <property type="protein sequence ID" value="OEV39614.1"/>
    <property type="molecule type" value="Genomic_DNA"/>
</dbReference>
<sequence length="241" mass="27098">MALFSPKCPVGPDERAWIEESMAWLAAEFGRAVLDRAPVLPTGEYFPGPFRGSEEDIRGVIAQICGYLDVAPNRLTIEIQPDDGEDAMVADLRLARRSRYAAGHYRRENGRPVIAVDQRQAARPVALVATVAHELGHVRLLDEQRIPADRHDHEPLTDLLTVHFGLGIFTANSAFNYSQDKQGWSYTRLGYLSERMFGYALACYAHRRGEAKPAWARHLTTNPRAYLKQGLRYLDRNPPSA</sequence>
<name>A0A1E7NG16_KITAU</name>
<dbReference type="RefSeq" id="WP_050367054.1">
    <property type="nucleotide sequence ID" value="NZ_JBEZYM010000080.1"/>
</dbReference>
<comment type="caution">
    <text evidence="1">The sequence shown here is derived from an EMBL/GenBank/DDBJ whole genome shotgun (WGS) entry which is preliminary data.</text>
</comment>
<organism evidence="1 2">
    <name type="scientific">Kitasatospora aureofaciens</name>
    <name type="common">Streptomyces aureofaciens</name>
    <dbReference type="NCBI Taxonomy" id="1894"/>
    <lineage>
        <taxon>Bacteria</taxon>
        <taxon>Bacillati</taxon>
        <taxon>Actinomycetota</taxon>
        <taxon>Actinomycetes</taxon>
        <taxon>Kitasatosporales</taxon>
        <taxon>Streptomycetaceae</taxon>
        <taxon>Kitasatospora</taxon>
    </lineage>
</organism>